<dbReference type="Proteomes" id="UP001497644">
    <property type="component" value="Chromosome 5"/>
</dbReference>
<organism evidence="8 9">
    <name type="scientific">Lasius platythorax</name>
    <dbReference type="NCBI Taxonomy" id="488582"/>
    <lineage>
        <taxon>Eukaryota</taxon>
        <taxon>Metazoa</taxon>
        <taxon>Ecdysozoa</taxon>
        <taxon>Arthropoda</taxon>
        <taxon>Hexapoda</taxon>
        <taxon>Insecta</taxon>
        <taxon>Pterygota</taxon>
        <taxon>Neoptera</taxon>
        <taxon>Endopterygota</taxon>
        <taxon>Hymenoptera</taxon>
        <taxon>Apocrita</taxon>
        <taxon>Aculeata</taxon>
        <taxon>Formicoidea</taxon>
        <taxon>Formicidae</taxon>
        <taxon>Formicinae</taxon>
        <taxon>Lasius</taxon>
        <taxon>Lasius</taxon>
    </lineage>
</organism>
<dbReference type="AlphaFoldDB" id="A0AAV2P1P9"/>
<keyword evidence="3 6" id="KW-1133">Transmembrane helix</keyword>
<dbReference type="Pfam" id="PF02096">
    <property type="entry name" value="60KD_IMP"/>
    <property type="match status" value="1"/>
</dbReference>
<dbReference type="PANTHER" id="PTHR12428">
    <property type="entry name" value="OXA1"/>
    <property type="match status" value="1"/>
</dbReference>
<dbReference type="PANTHER" id="PTHR12428:SF65">
    <property type="entry name" value="CYTOCHROME C OXIDASE ASSEMBLY PROTEIN COX18, MITOCHONDRIAL"/>
    <property type="match status" value="1"/>
</dbReference>
<evidence type="ECO:0000259" key="7">
    <source>
        <dbReference type="Pfam" id="PF02096"/>
    </source>
</evidence>
<dbReference type="GO" id="GO:0033617">
    <property type="term" value="P:mitochondrial respiratory chain complex IV assembly"/>
    <property type="evidence" value="ECO:0007669"/>
    <property type="project" value="TreeGrafter"/>
</dbReference>
<evidence type="ECO:0000256" key="6">
    <source>
        <dbReference type="SAM" id="Phobius"/>
    </source>
</evidence>
<keyword evidence="4 6" id="KW-0472">Membrane</keyword>
<evidence type="ECO:0000256" key="3">
    <source>
        <dbReference type="ARBA" id="ARBA00022989"/>
    </source>
</evidence>
<dbReference type="CDD" id="cd20069">
    <property type="entry name" value="5TM_Oxa1-like"/>
    <property type="match status" value="1"/>
</dbReference>
<keyword evidence="2 5" id="KW-0812">Transmembrane</keyword>
<evidence type="ECO:0000256" key="4">
    <source>
        <dbReference type="ARBA" id="ARBA00023136"/>
    </source>
</evidence>
<evidence type="ECO:0000313" key="8">
    <source>
        <dbReference type="EMBL" id="CAL1685065.1"/>
    </source>
</evidence>
<comment type="subcellular location">
    <subcellularLocation>
        <location evidence="1 5">Membrane</location>
        <topology evidence="1 5">Multi-pass membrane protein</topology>
    </subcellularLocation>
</comment>
<protein>
    <recommendedName>
        <fullName evidence="7">Membrane insertase YidC/Oxa/ALB C-terminal domain-containing protein</fullName>
    </recommendedName>
</protein>
<sequence length="424" mass="49836">MFTMHLTKLQNVFLERFKRISINATYFNVLSKTLSAYNNYSKSFCTNITRDLAFLNQQSISLNNVIIRRYSSRVQNNFHYMSYPQIVSHVHNNKREKHIGCKTYSSQYYNSIRCLSSTSVDSIAETQVPMQFSGIFKTLSESTLVKISQDSLLWMHDYTGLPWWSVIVLTTIMMRTAITLPLALYQQYIFAKVENLKYEMDEIVKEMKIETNYGIYKYNWPKEYARRLYNHSMKKQWNKLIVRENCHPAKASILVLVQIPLWISLSMSIRNLCYMLPKQDADAYTIYQQFTTDGFLWITNLTVADSFVLPIAMGLFNLAIIEIIHMNRVKELTKWKQYLTYFFRITAIGMIPIAMYVPSCLSLYWATSSAFGLIQNLVLLSPKLRRFARIPVTTSESPHPYWLLRERIISRCHFERKVKVSPKI</sequence>
<evidence type="ECO:0000256" key="1">
    <source>
        <dbReference type="ARBA" id="ARBA00004141"/>
    </source>
</evidence>
<feature type="transmembrane region" description="Helical" evidence="6">
    <location>
        <begin position="161"/>
        <end position="185"/>
    </location>
</feature>
<dbReference type="GO" id="GO:0032979">
    <property type="term" value="P:protein insertion into mitochondrial inner membrane from matrix"/>
    <property type="evidence" value="ECO:0007669"/>
    <property type="project" value="TreeGrafter"/>
</dbReference>
<feature type="transmembrane region" description="Helical" evidence="6">
    <location>
        <begin position="251"/>
        <end position="269"/>
    </location>
</feature>
<gene>
    <name evidence="8" type="ORF">LPLAT_LOCUS10551</name>
</gene>
<evidence type="ECO:0000313" key="9">
    <source>
        <dbReference type="Proteomes" id="UP001497644"/>
    </source>
</evidence>
<reference evidence="8" key="1">
    <citation type="submission" date="2024-04" db="EMBL/GenBank/DDBJ databases">
        <authorList>
            <consortium name="Molecular Ecology Group"/>
        </authorList>
    </citation>
    <scope>NUCLEOTIDE SEQUENCE</scope>
</reference>
<comment type="similarity">
    <text evidence="5">Belongs to the OXA1/ALB3/YidC family.</text>
</comment>
<dbReference type="GO" id="GO:0032977">
    <property type="term" value="F:membrane insertase activity"/>
    <property type="evidence" value="ECO:0007669"/>
    <property type="project" value="InterPro"/>
</dbReference>
<feature type="transmembrane region" description="Helical" evidence="6">
    <location>
        <begin position="338"/>
        <end position="357"/>
    </location>
</feature>
<feature type="domain" description="Membrane insertase YidC/Oxa/ALB C-terminal" evidence="7">
    <location>
        <begin position="163"/>
        <end position="379"/>
    </location>
</feature>
<dbReference type="GO" id="GO:0005743">
    <property type="term" value="C:mitochondrial inner membrane"/>
    <property type="evidence" value="ECO:0007669"/>
    <property type="project" value="TreeGrafter"/>
</dbReference>
<proteinExistence type="inferred from homology"/>
<dbReference type="InterPro" id="IPR028055">
    <property type="entry name" value="YidC/Oxa/ALB_C"/>
</dbReference>
<evidence type="ECO:0000256" key="2">
    <source>
        <dbReference type="ARBA" id="ARBA00022692"/>
    </source>
</evidence>
<evidence type="ECO:0000256" key="5">
    <source>
        <dbReference type="RuleBase" id="RU003945"/>
    </source>
</evidence>
<keyword evidence="9" id="KW-1185">Reference proteome</keyword>
<accession>A0AAV2P1P9</accession>
<dbReference type="EMBL" id="OZ034828">
    <property type="protein sequence ID" value="CAL1685065.1"/>
    <property type="molecule type" value="Genomic_DNA"/>
</dbReference>
<name>A0AAV2P1P9_9HYME</name>
<dbReference type="InterPro" id="IPR001708">
    <property type="entry name" value="YidC/ALB3/OXA1/COX18"/>
</dbReference>
<feature type="transmembrane region" description="Helical" evidence="6">
    <location>
        <begin position="363"/>
        <end position="380"/>
    </location>
</feature>